<evidence type="ECO:0000313" key="3">
    <source>
        <dbReference type="Proteomes" id="UP000019151"/>
    </source>
</evidence>
<feature type="signal peptide" evidence="1">
    <location>
        <begin position="1"/>
        <end position="22"/>
    </location>
</feature>
<sequence>MLRPSITTALLLGTLVARPALAQADLSSRGAPLAQRVAAVRDGTVRLTFTVRPDVCGNGSNIHIRRDGDDRTRTYRDDSWRRSRDVEWDDDCQTGPGRLAMDVSGGQVQAVRFYVGGRWRAAGSDVTDLGQVPAPQAAGLLLGLAERGSGRASRDAVFPSTLVDSVTVWPALLRLARDDRAERETRSQAVFWLGQAAGDAATKGLTELADDPEREIRDQAVFALSRRPSEEGVPALIRIARTHRDPATRRSALFWLGRSQDPRALALFEELLTSK</sequence>
<dbReference type="SMART" id="SM00567">
    <property type="entry name" value="EZ_HEAT"/>
    <property type="match status" value="3"/>
</dbReference>
<reference evidence="2 3" key="1">
    <citation type="journal article" date="2014" name="Genome Announc.">
        <title>Genome Sequence and Methylome of Soil Bacterium Gemmatirosa kalamazoonensis KBS708T, a Member of the Rarely Cultivated Gemmatimonadetes Phylum.</title>
        <authorList>
            <person name="Debruyn J.M."/>
            <person name="Radosevich M."/>
            <person name="Wommack K.E."/>
            <person name="Polson S.W."/>
            <person name="Hauser L.J."/>
            <person name="Fawaz M.N."/>
            <person name="Korlach J."/>
            <person name="Tsai Y.C."/>
        </authorList>
    </citation>
    <scope>NUCLEOTIDE SEQUENCE [LARGE SCALE GENOMIC DNA]</scope>
    <source>
        <strain evidence="2 3">KBS708</strain>
    </source>
</reference>
<evidence type="ECO:0000256" key="1">
    <source>
        <dbReference type="SAM" id="SignalP"/>
    </source>
</evidence>
<keyword evidence="3" id="KW-1185">Reference proteome</keyword>
<dbReference type="Pfam" id="PF13646">
    <property type="entry name" value="HEAT_2"/>
    <property type="match status" value="1"/>
</dbReference>
<gene>
    <name evidence="2" type="ORF">J421_0305</name>
</gene>
<dbReference type="InterPro" id="IPR011989">
    <property type="entry name" value="ARM-like"/>
</dbReference>
<dbReference type="InParanoid" id="W0RBL2"/>
<dbReference type="SUPFAM" id="SSF48371">
    <property type="entry name" value="ARM repeat"/>
    <property type="match status" value="1"/>
</dbReference>
<dbReference type="AlphaFoldDB" id="W0RBL2"/>
<dbReference type="InterPro" id="IPR004155">
    <property type="entry name" value="PBS_lyase_HEAT"/>
</dbReference>
<evidence type="ECO:0000313" key="2">
    <source>
        <dbReference type="EMBL" id="AHG87842.1"/>
    </source>
</evidence>
<dbReference type="InterPro" id="IPR016024">
    <property type="entry name" value="ARM-type_fold"/>
</dbReference>
<name>W0RBL2_9BACT</name>
<dbReference type="Gene3D" id="1.25.10.10">
    <property type="entry name" value="Leucine-rich Repeat Variant"/>
    <property type="match status" value="1"/>
</dbReference>
<keyword evidence="2" id="KW-0456">Lyase</keyword>
<dbReference type="Proteomes" id="UP000019151">
    <property type="component" value="Chromosome"/>
</dbReference>
<dbReference type="GO" id="GO:0016829">
    <property type="term" value="F:lyase activity"/>
    <property type="evidence" value="ECO:0007669"/>
    <property type="project" value="UniProtKB-KW"/>
</dbReference>
<organism evidence="2 3">
    <name type="scientific">Gemmatirosa kalamazoonensis</name>
    <dbReference type="NCBI Taxonomy" id="861299"/>
    <lineage>
        <taxon>Bacteria</taxon>
        <taxon>Pseudomonadati</taxon>
        <taxon>Gemmatimonadota</taxon>
        <taxon>Gemmatimonadia</taxon>
        <taxon>Gemmatimonadales</taxon>
        <taxon>Gemmatimonadaceae</taxon>
        <taxon>Gemmatirosa</taxon>
    </lineage>
</organism>
<dbReference type="KEGG" id="gba:J421_0305"/>
<proteinExistence type="predicted"/>
<keyword evidence="1" id="KW-0732">Signal</keyword>
<dbReference type="HOGENOM" id="CLU_1018453_0_0_0"/>
<dbReference type="OrthoDB" id="106976at2"/>
<dbReference type="RefSeq" id="WP_025409398.1">
    <property type="nucleotide sequence ID" value="NZ_CP007128.1"/>
</dbReference>
<dbReference type="STRING" id="861299.J421_0305"/>
<protein>
    <submittedName>
        <fullName evidence="2">PBS lyase HEAT domain protein repeat-containing protein</fullName>
    </submittedName>
</protein>
<dbReference type="eggNOG" id="COG1413">
    <property type="taxonomic scope" value="Bacteria"/>
</dbReference>
<dbReference type="EMBL" id="CP007128">
    <property type="protein sequence ID" value="AHG87842.1"/>
    <property type="molecule type" value="Genomic_DNA"/>
</dbReference>
<feature type="chain" id="PRO_5004795277" evidence="1">
    <location>
        <begin position="23"/>
        <end position="275"/>
    </location>
</feature>
<accession>W0RBL2</accession>